<dbReference type="CDD" id="cd06558">
    <property type="entry name" value="crotonase-like"/>
    <property type="match status" value="1"/>
</dbReference>
<dbReference type="Gene3D" id="3.90.226.10">
    <property type="entry name" value="2-enoyl-CoA Hydratase, Chain A, domain 1"/>
    <property type="match status" value="1"/>
</dbReference>
<feature type="transmembrane region" description="Helical" evidence="1">
    <location>
        <begin position="102"/>
        <end position="123"/>
    </location>
</feature>
<dbReference type="Pfam" id="PF00378">
    <property type="entry name" value="ECH_1"/>
    <property type="match status" value="1"/>
</dbReference>
<dbReference type="OrthoDB" id="412284at2759"/>
<dbReference type="EMBL" id="RRYP01014033">
    <property type="protein sequence ID" value="TNV76189.1"/>
    <property type="molecule type" value="Genomic_DNA"/>
</dbReference>
<proteinExistence type="predicted"/>
<dbReference type="AlphaFoldDB" id="A0A8J8SZ40"/>
<dbReference type="InterPro" id="IPR029045">
    <property type="entry name" value="ClpP/crotonase-like_dom_sf"/>
</dbReference>
<keyword evidence="3" id="KW-1185">Reference proteome</keyword>
<evidence type="ECO:0008006" key="4">
    <source>
        <dbReference type="Google" id="ProtNLM"/>
    </source>
</evidence>
<sequence>MNIDQVFKEAGDKSIALVRDGAIFYLVLNRPENVFDFDTIAAINACLDEVEKSTGAACLVTIGSGDKVFSTGFNLKFWATGVIPQFQSIVLIQEMFDRMLTIGVPTLCVMNGMTIAGGLLFALMHDFRIMKDDPKCFTCLSEINVGLSLTPAFGAMVKYQLDPQASRLMMFGGRFGPQDSLKLRVADSKNGLRRWHQRLLIGQPLRT</sequence>
<organism evidence="2 3">
    <name type="scientific">Halteria grandinella</name>
    <dbReference type="NCBI Taxonomy" id="5974"/>
    <lineage>
        <taxon>Eukaryota</taxon>
        <taxon>Sar</taxon>
        <taxon>Alveolata</taxon>
        <taxon>Ciliophora</taxon>
        <taxon>Intramacronucleata</taxon>
        <taxon>Spirotrichea</taxon>
        <taxon>Stichotrichia</taxon>
        <taxon>Sporadotrichida</taxon>
        <taxon>Halteriidae</taxon>
        <taxon>Halteria</taxon>
    </lineage>
</organism>
<comment type="caution">
    <text evidence="2">The sequence shown here is derived from an EMBL/GenBank/DDBJ whole genome shotgun (WGS) entry which is preliminary data.</text>
</comment>
<gene>
    <name evidence="2" type="ORF">FGO68_gene933</name>
</gene>
<dbReference type="InterPro" id="IPR001753">
    <property type="entry name" value="Enoyl-CoA_hydra/iso"/>
</dbReference>
<keyword evidence="1" id="KW-1133">Transmembrane helix</keyword>
<dbReference type="GO" id="GO:0006635">
    <property type="term" value="P:fatty acid beta-oxidation"/>
    <property type="evidence" value="ECO:0007669"/>
    <property type="project" value="TreeGrafter"/>
</dbReference>
<dbReference type="Proteomes" id="UP000785679">
    <property type="component" value="Unassembled WGS sequence"/>
</dbReference>
<dbReference type="GO" id="GO:0005777">
    <property type="term" value="C:peroxisome"/>
    <property type="evidence" value="ECO:0007669"/>
    <property type="project" value="TreeGrafter"/>
</dbReference>
<keyword evidence="1" id="KW-0472">Membrane</keyword>
<evidence type="ECO:0000313" key="3">
    <source>
        <dbReference type="Proteomes" id="UP000785679"/>
    </source>
</evidence>
<dbReference type="PANTHER" id="PTHR11941:SF75">
    <property type="entry name" value="ENOYL-COA HYDRATASE_ISOMERASE FAMILY PROTEIN"/>
    <property type="match status" value="1"/>
</dbReference>
<dbReference type="SUPFAM" id="SSF52096">
    <property type="entry name" value="ClpP/crotonase"/>
    <property type="match status" value="1"/>
</dbReference>
<keyword evidence="1" id="KW-0812">Transmembrane</keyword>
<accession>A0A8J8SZ40</accession>
<evidence type="ECO:0000313" key="2">
    <source>
        <dbReference type="EMBL" id="TNV76189.1"/>
    </source>
</evidence>
<dbReference type="GO" id="GO:0004165">
    <property type="term" value="F:delta(3)-delta(2)-enoyl-CoA isomerase activity"/>
    <property type="evidence" value="ECO:0007669"/>
    <property type="project" value="TreeGrafter"/>
</dbReference>
<name>A0A8J8SZ40_HALGN</name>
<reference evidence="2" key="1">
    <citation type="submission" date="2019-06" db="EMBL/GenBank/DDBJ databases">
        <authorList>
            <person name="Zheng W."/>
        </authorList>
    </citation>
    <scope>NUCLEOTIDE SEQUENCE</scope>
    <source>
        <strain evidence="2">QDHG01</strain>
    </source>
</reference>
<evidence type="ECO:0000256" key="1">
    <source>
        <dbReference type="SAM" id="Phobius"/>
    </source>
</evidence>
<protein>
    <recommendedName>
        <fullName evidence="4">Enoyl-CoA hydratase/isomerase</fullName>
    </recommendedName>
</protein>
<dbReference type="PANTHER" id="PTHR11941">
    <property type="entry name" value="ENOYL-COA HYDRATASE-RELATED"/>
    <property type="match status" value="1"/>
</dbReference>